<feature type="domain" description="4Fe-4S ferredoxin-type" evidence="7">
    <location>
        <begin position="59"/>
        <end position="88"/>
    </location>
</feature>
<evidence type="ECO:0000256" key="4">
    <source>
        <dbReference type="ARBA" id="ARBA00023004"/>
    </source>
</evidence>
<keyword evidence="2" id="KW-0479">Metal-binding</keyword>
<dbReference type="PROSITE" id="PS51379">
    <property type="entry name" value="4FE4S_FER_2"/>
    <property type="match status" value="4"/>
</dbReference>
<evidence type="ECO:0000256" key="5">
    <source>
        <dbReference type="ARBA" id="ARBA00023014"/>
    </source>
</evidence>
<dbReference type="Pfam" id="PF12838">
    <property type="entry name" value="Fer4_7"/>
    <property type="match status" value="2"/>
</dbReference>
<evidence type="ECO:0000259" key="7">
    <source>
        <dbReference type="PROSITE" id="PS51379"/>
    </source>
</evidence>
<dbReference type="SUPFAM" id="SSF54862">
    <property type="entry name" value="4Fe-4S ferredoxins"/>
    <property type="match status" value="1"/>
</dbReference>
<keyword evidence="4" id="KW-0408">Iron</keyword>
<evidence type="ECO:0000256" key="3">
    <source>
        <dbReference type="ARBA" id="ARBA00022737"/>
    </source>
</evidence>
<feature type="domain" description="4Fe-4S ferredoxin-type" evidence="7">
    <location>
        <begin position="105"/>
        <end position="124"/>
    </location>
</feature>
<evidence type="ECO:0000313" key="8">
    <source>
        <dbReference type="EMBL" id="KIQ70226.1"/>
    </source>
</evidence>
<reference evidence="8 9" key="1">
    <citation type="submission" date="2013-01" db="EMBL/GenBank/DDBJ databases">
        <authorList>
            <person name="Fiebig A."/>
            <person name="Goeker M."/>
            <person name="Klenk H.-P.P."/>
        </authorList>
    </citation>
    <scope>NUCLEOTIDE SEQUENCE [LARGE SCALE GENOMIC DNA]</scope>
    <source>
        <strain evidence="8 9">DSM 24838</strain>
    </source>
</reference>
<dbReference type="PROSITE" id="PS00198">
    <property type="entry name" value="4FE4S_FER_1"/>
    <property type="match status" value="1"/>
</dbReference>
<keyword evidence="3" id="KW-0677">Repeat</keyword>
<dbReference type="AlphaFoldDB" id="A0A0D0PFY8"/>
<feature type="domain" description="4Fe-4S ferredoxin-type" evidence="7">
    <location>
        <begin position="129"/>
        <end position="158"/>
    </location>
</feature>
<dbReference type="Gene3D" id="3.30.70.20">
    <property type="match status" value="2"/>
</dbReference>
<name>A0A0D0PFY8_9RHOB</name>
<dbReference type="EMBL" id="AONG01000006">
    <property type="protein sequence ID" value="KIQ70226.1"/>
    <property type="molecule type" value="Genomic_DNA"/>
</dbReference>
<dbReference type="InterPro" id="IPR004496">
    <property type="entry name" value="NapF"/>
</dbReference>
<dbReference type="Proteomes" id="UP000035100">
    <property type="component" value="Unassembled WGS sequence"/>
</dbReference>
<gene>
    <name evidence="8" type="ORF">Wenmar_01185</name>
</gene>
<dbReference type="InterPro" id="IPR017900">
    <property type="entry name" value="4Fe4S_Fe_S_CS"/>
</dbReference>
<keyword evidence="1" id="KW-0004">4Fe-4S</keyword>
<dbReference type="GO" id="GO:0046872">
    <property type="term" value="F:metal ion binding"/>
    <property type="evidence" value="ECO:0007669"/>
    <property type="project" value="UniProtKB-KW"/>
</dbReference>
<protein>
    <submittedName>
        <fullName evidence="8">4Fe-4S dicluster domain protein</fullName>
    </submittedName>
</protein>
<comment type="caution">
    <text evidence="8">The sequence shown here is derived from an EMBL/GenBank/DDBJ whole genome shotgun (WGS) entry which is preliminary data.</text>
</comment>
<evidence type="ECO:0000256" key="1">
    <source>
        <dbReference type="ARBA" id="ARBA00022485"/>
    </source>
</evidence>
<evidence type="ECO:0000313" key="9">
    <source>
        <dbReference type="Proteomes" id="UP000035100"/>
    </source>
</evidence>
<sequence>MGTSTRLSRRSFLTGRQPGRAVPPRPPGVTAASVMACTGCGECVDACPEQVLTIAEGRVALEMAAGECTFCGTCSDACPESVFTAGAGMAHEMILGDDCLARNGVSCMTCRDACPEEAITVRPRIGGPFLPVLDPALCSGCGACVGPCPAGAITPQIREPADA</sequence>
<proteinExistence type="predicted"/>
<dbReference type="STRING" id="1123501.Wenmar_01185"/>
<evidence type="ECO:0000256" key="2">
    <source>
        <dbReference type="ARBA" id="ARBA00022723"/>
    </source>
</evidence>
<keyword evidence="9" id="KW-1185">Reference proteome</keyword>
<dbReference type="PANTHER" id="PTHR43687">
    <property type="entry name" value="ADENYLYLSULFATE REDUCTASE, BETA SUBUNIT"/>
    <property type="match status" value="1"/>
</dbReference>
<dbReference type="eggNOG" id="COG1145">
    <property type="taxonomic scope" value="Bacteria"/>
</dbReference>
<dbReference type="InterPro" id="IPR017896">
    <property type="entry name" value="4Fe4S_Fe-S-bd"/>
</dbReference>
<dbReference type="CDD" id="cd10564">
    <property type="entry name" value="NapF_like"/>
    <property type="match status" value="1"/>
</dbReference>
<keyword evidence="5" id="KW-0411">Iron-sulfur</keyword>
<accession>A0A0D0PFY8</accession>
<dbReference type="GO" id="GO:0051539">
    <property type="term" value="F:4 iron, 4 sulfur cluster binding"/>
    <property type="evidence" value="ECO:0007669"/>
    <property type="project" value="UniProtKB-KW"/>
</dbReference>
<feature type="region of interest" description="Disordered" evidence="6">
    <location>
        <begin position="1"/>
        <end position="26"/>
    </location>
</feature>
<dbReference type="PANTHER" id="PTHR43687:SF1">
    <property type="entry name" value="FERREDOXIN III"/>
    <property type="match status" value="1"/>
</dbReference>
<organism evidence="8 9">
    <name type="scientific">Wenxinia marina DSM 24838</name>
    <dbReference type="NCBI Taxonomy" id="1123501"/>
    <lineage>
        <taxon>Bacteria</taxon>
        <taxon>Pseudomonadati</taxon>
        <taxon>Pseudomonadota</taxon>
        <taxon>Alphaproteobacteria</taxon>
        <taxon>Rhodobacterales</taxon>
        <taxon>Roseobacteraceae</taxon>
        <taxon>Wenxinia</taxon>
    </lineage>
</organism>
<dbReference type="OrthoDB" id="9800445at2"/>
<dbReference type="InterPro" id="IPR050572">
    <property type="entry name" value="Fe-S_Ferredoxin"/>
</dbReference>
<feature type="domain" description="4Fe-4S ferredoxin-type" evidence="7">
    <location>
        <begin position="28"/>
        <end position="57"/>
    </location>
</feature>
<evidence type="ECO:0000256" key="6">
    <source>
        <dbReference type="SAM" id="MobiDB-lite"/>
    </source>
</evidence>